<evidence type="ECO:0000313" key="12">
    <source>
        <dbReference type="EMBL" id="CUF43553.1"/>
    </source>
</evidence>
<evidence type="ECO:0000256" key="8">
    <source>
        <dbReference type="ARBA" id="ARBA00023170"/>
    </source>
</evidence>
<dbReference type="Pfam" id="PF00560">
    <property type="entry name" value="LRR_1"/>
    <property type="match status" value="2"/>
</dbReference>
<evidence type="ECO:0000256" key="2">
    <source>
        <dbReference type="ARBA" id="ARBA00022614"/>
    </source>
</evidence>
<dbReference type="InterPro" id="IPR032675">
    <property type="entry name" value="LRR_dom_sf"/>
</dbReference>
<dbReference type="PANTHER" id="PTHR27000">
    <property type="entry name" value="LEUCINE-RICH REPEAT RECEPTOR-LIKE PROTEIN KINASE FAMILY PROTEIN-RELATED"/>
    <property type="match status" value="1"/>
</dbReference>
<feature type="signal peptide" evidence="11">
    <location>
        <begin position="1"/>
        <end position="24"/>
    </location>
</feature>
<feature type="transmembrane region" description="Helical" evidence="10">
    <location>
        <begin position="858"/>
        <end position="883"/>
    </location>
</feature>
<keyword evidence="8" id="KW-0675">Receptor</keyword>
<sequence>MKTAPTFVLLYFFITLFDQHGVNAACPCAHRASVIESFYTATNGASWLRPWNMAGVDVPCGLQGVTCDSILSDIIYIVVPSRRLSGTLPDSLGNLTQLVELTLHSNALGGSLPQTLAECTSLLSVNFWNNSLAGTLPPEFSSWTRIQFLSVSSNQFSGSLPKEFSAWGSSLMEFYAEGNKLTGTFPPEYESLFNLRYFRVTSNSFSGTLPPAFSSWTSLIEFNVRVNQLTGSLPKEYSAWRFLKSFICSNNNIDGSLPTEFSAWSSLVHGEVAGNQLTGTLPPEYSSWSLLRSFFISENTLHGVLPASYSSWVSLDAFWAFGNNFTGTLPPEYQSWTKLREFRVYNNHINGTLPPGYGAWTNLLRFECADNVLTGTLPPSYSSWSAVDYVNASNNMLNGTLPLEYRSWAIITTAFLFKNRLSGTLPPEYGDWIQLKHIDIATNYLSGTLPREYAQWKFIFRFQVNSNLFVGSLAPEYSTWSAMLDFGCNENQLSGSLPATYQSWKYVSVFSAYSNSLIGTLPAEYSVWNMLKNFVIQNNSLMGTLPSSYSQWSHLKVFDVRDNLLSGTLPPQFGAWTKLTSCTVDRNDINGTLPSQYAEWVDISIFSCALNSISGTIPASFGRMTTLSQVEFSNNRLTGTIPPSVLLCPELQIFAVGSNELSGTLPPECSIGLSLLSVQHNRMLSGSVPRQMLLSFFSVVSICGTAVACSSSATLTQVCLPTRINFAPRGRMSGADILDLIFRYKSQCTSLTSASTQIILSTRTRRAIEAEKNTQTGAVASDLVTITVFSSFVGGGAFSRGAMASLQRSGAVLRLAAICDPSALAPDFEDDSVQPLFANLDENPLGVALPIDSPTLEYGAGAAVFNAMLVCCVGAVLHSLHVAKLSISRSRLPRSLMRIVTLLPSSSFPGSLSTLFGTLMQPSLQACLLLLVSDERSTASCACGAVMLCVWLAFPVYCVHAVAIGSRSNGVFVLKSETRVNDDSKQQRQRRNVRWTLLRLLDEVRTAQHFLLKPRTTWTVRDNSRHERRRKQQHRAAAKRLLERMEPVFGAYVDCREWFFIVPWGLSITGGVVLGALMAAAADGDNDERCTASMWAAVVALFLGVVEVLLIVVLRPFSVRLEMIATVAVQLLGCVGSALVLAGETAAAGGVVSAAAVLELIAMVMLMLDVLEGTCSKKDRFVDGRLLAEENFVAEKADGHPSAEHSVLAKQRRQVKKGEGCGDNDAETSIQTSRLAELVRVICEIRR</sequence>
<protein>
    <submittedName>
        <fullName evidence="12">GP46-like surface antigen, putative</fullName>
    </submittedName>
</protein>
<keyword evidence="9" id="KW-0325">Glycoprotein</keyword>
<feature type="transmembrane region" description="Helical" evidence="10">
    <location>
        <begin position="1148"/>
        <end position="1171"/>
    </location>
</feature>
<dbReference type="GO" id="GO:0016020">
    <property type="term" value="C:membrane"/>
    <property type="evidence" value="ECO:0007669"/>
    <property type="project" value="UniProtKB-SubCell"/>
</dbReference>
<dbReference type="VEuPathDB" id="TriTrypDB:BSAL_62505"/>
<feature type="transmembrane region" description="Helical" evidence="10">
    <location>
        <begin position="895"/>
        <end position="917"/>
    </location>
</feature>
<evidence type="ECO:0000256" key="1">
    <source>
        <dbReference type="ARBA" id="ARBA00004167"/>
    </source>
</evidence>
<keyword evidence="6 10" id="KW-1133">Transmembrane helix</keyword>
<feature type="transmembrane region" description="Helical" evidence="10">
    <location>
        <begin position="1094"/>
        <end position="1114"/>
    </location>
</feature>
<dbReference type="Gene3D" id="3.80.10.10">
    <property type="entry name" value="Ribonuclease Inhibitor"/>
    <property type="match status" value="3"/>
</dbReference>
<evidence type="ECO:0000256" key="4">
    <source>
        <dbReference type="ARBA" id="ARBA00022729"/>
    </source>
</evidence>
<evidence type="ECO:0000256" key="5">
    <source>
        <dbReference type="ARBA" id="ARBA00022737"/>
    </source>
</evidence>
<dbReference type="OrthoDB" id="660555at2759"/>
<evidence type="ECO:0000256" key="7">
    <source>
        <dbReference type="ARBA" id="ARBA00023136"/>
    </source>
</evidence>
<accession>A0A0S4IRK3</accession>
<evidence type="ECO:0000313" key="13">
    <source>
        <dbReference type="Proteomes" id="UP000051952"/>
    </source>
</evidence>
<evidence type="ECO:0000256" key="6">
    <source>
        <dbReference type="ARBA" id="ARBA00022989"/>
    </source>
</evidence>
<keyword evidence="3 10" id="KW-0812">Transmembrane</keyword>
<reference evidence="13" key="1">
    <citation type="submission" date="2015-09" db="EMBL/GenBank/DDBJ databases">
        <authorList>
            <consortium name="Pathogen Informatics"/>
        </authorList>
    </citation>
    <scope>NUCLEOTIDE SEQUENCE [LARGE SCALE GENOMIC DNA]</scope>
    <source>
        <strain evidence="13">Lake Konstanz</strain>
    </source>
</reference>
<keyword evidence="4 11" id="KW-0732">Signal</keyword>
<feature type="transmembrane region" description="Helical" evidence="10">
    <location>
        <begin position="937"/>
        <end position="959"/>
    </location>
</feature>
<dbReference type="InterPro" id="IPR001611">
    <property type="entry name" value="Leu-rich_rpt"/>
</dbReference>
<name>A0A0S4IRK3_BODSA</name>
<evidence type="ECO:0000256" key="3">
    <source>
        <dbReference type="ARBA" id="ARBA00022692"/>
    </source>
</evidence>
<evidence type="ECO:0000256" key="9">
    <source>
        <dbReference type="ARBA" id="ARBA00023180"/>
    </source>
</evidence>
<dbReference type="PANTHER" id="PTHR27000:SF642">
    <property type="entry name" value="INACTIVE LEUCINE-RICH REPEAT RECEPTOR KINASE XIAO-RELATED"/>
    <property type="match status" value="1"/>
</dbReference>
<proteinExistence type="predicted"/>
<feature type="chain" id="PRO_5006621464" evidence="11">
    <location>
        <begin position="25"/>
        <end position="1247"/>
    </location>
</feature>
<dbReference type="AlphaFoldDB" id="A0A0S4IRK3"/>
<dbReference type="Proteomes" id="UP000051952">
    <property type="component" value="Unassembled WGS sequence"/>
</dbReference>
<dbReference type="SUPFAM" id="SSF52058">
    <property type="entry name" value="L domain-like"/>
    <property type="match status" value="2"/>
</dbReference>
<comment type="subcellular location">
    <subcellularLocation>
        <location evidence="1">Membrane</location>
        <topology evidence="1">Single-pass membrane protein</topology>
    </subcellularLocation>
</comment>
<organism evidence="12 13">
    <name type="scientific">Bodo saltans</name>
    <name type="common">Flagellated protozoan</name>
    <dbReference type="NCBI Taxonomy" id="75058"/>
    <lineage>
        <taxon>Eukaryota</taxon>
        <taxon>Discoba</taxon>
        <taxon>Euglenozoa</taxon>
        <taxon>Kinetoplastea</taxon>
        <taxon>Metakinetoplastina</taxon>
        <taxon>Eubodonida</taxon>
        <taxon>Bodonidae</taxon>
        <taxon>Bodo</taxon>
    </lineage>
</organism>
<feature type="transmembrane region" description="Helical" evidence="10">
    <location>
        <begin position="1121"/>
        <end position="1142"/>
    </location>
</feature>
<keyword evidence="2" id="KW-0433">Leucine-rich repeat</keyword>
<dbReference type="FunFam" id="3.80.10.10:FF:000095">
    <property type="entry name" value="LRR receptor-like serine/threonine-protein kinase GSO1"/>
    <property type="match status" value="2"/>
</dbReference>
<evidence type="ECO:0000256" key="11">
    <source>
        <dbReference type="SAM" id="SignalP"/>
    </source>
</evidence>
<evidence type="ECO:0000256" key="10">
    <source>
        <dbReference type="SAM" id="Phobius"/>
    </source>
</evidence>
<feature type="transmembrane region" description="Helical" evidence="10">
    <location>
        <begin position="1058"/>
        <end position="1082"/>
    </location>
</feature>
<keyword evidence="13" id="KW-1185">Reference proteome</keyword>
<dbReference type="EMBL" id="CYKH01000323">
    <property type="protein sequence ID" value="CUF43553.1"/>
    <property type="molecule type" value="Genomic_DNA"/>
</dbReference>
<gene>
    <name evidence="12" type="ORF">BSAL_62505</name>
</gene>
<keyword evidence="5" id="KW-0677">Repeat</keyword>
<keyword evidence="7 10" id="KW-0472">Membrane</keyword>